<proteinExistence type="predicted"/>
<dbReference type="PANTHER" id="PTHR12299">
    <property type="entry name" value="HYALURONIC ACID-BINDING PROTEIN 4"/>
    <property type="match status" value="1"/>
</dbReference>
<gene>
    <name evidence="5" type="ORF">IEQ34_021656</name>
</gene>
<evidence type="ECO:0000256" key="1">
    <source>
        <dbReference type="ARBA" id="ARBA00004496"/>
    </source>
</evidence>
<evidence type="ECO:0000259" key="4">
    <source>
        <dbReference type="SMART" id="SM01233"/>
    </source>
</evidence>
<dbReference type="Pfam" id="PF09598">
    <property type="entry name" value="Stm1_N"/>
    <property type="match status" value="1"/>
</dbReference>
<dbReference type="InterPro" id="IPR006861">
    <property type="entry name" value="HABP4_PAIRBP1-bd"/>
</dbReference>
<evidence type="ECO:0000313" key="6">
    <source>
        <dbReference type="Proteomes" id="UP000775213"/>
    </source>
</evidence>
<accession>A0AAV7G5R0</accession>
<feature type="domain" description="Hyaluronan/mRNA-binding protein" evidence="4">
    <location>
        <begin position="187"/>
        <end position="300"/>
    </location>
</feature>
<name>A0AAV7G5R0_DENCH</name>
<feature type="compositionally biased region" description="Basic and acidic residues" evidence="3">
    <location>
        <begin position="231"/>
        <end position="259"/>
    </location>
</feature>
<protein>
    <recommendedName>
        <fullName evidence="4">Hyaluronan/mRNA-binding protein domain-containing protein</fullName>
    </recommendedName>
</protein>
<evidence type="ECO:0000313" key="5">
    <source>
        <dbReference type="EMBL" id="KAH0450964.1"/>
    </source>
</evidence>
<feature type="region of interest" description="Disordered" evidence="3">
    <location>
        <begin position="94"/>
        <end position="279"/>
    </location>
</feature>
<dbReference type="Gene3D" id="6.10.140.1040">
    <property type="match status" value="1"/>
</dbReference>
<evidence type="ECO:0000256" key="2">
    <source>
        <dbReference type="ARBA" id="ARBA00022490"/>
    </source>
</evidence>
<organism evidence="5 6">
    <name type="scientific">Dendrobium chrysotoxum</name>
    <name type="common">Orchid</name>
    <dbReference type="NCBI Taxonomy" id="161865"/>
    <lineage>
        <taxon>Eukaryota</taxon>
        <taxon>Viridiplantae</taxon>
        <taxon>Streptophyta</taxon>
        <taxon>Embryophyta</taxon>
        <taxon>Tracheophyta</taxon>
        <taxon>Spermatophyta</taxon>
        <taxon>Magnoliopsida</taxon>
        <taxon>Liliopsida</taxon>
        <taxon>Asparagales</taxon>
        <taxon>Orchidaceae</taxon>
        <taxon>Epidendroideae</taxon>
        <taxon>Malaxideae</taxon>
        <taxon>Dendrobiinae</taxon>
        <taxon>Dendrobium</taxon>
    </lineage>
</organism>
<dbReference type="GO" id="GO:0003723">
    <property type="term" value="F:RNA binding"/>
    <property type="evidence" value="ECO:0007669"/>
    <property type="project" value="InterPro"/>
</dbReference>
<comment type="subcellular location">
    <subcellularLocation>
        <location evidence="1">Cytoplasm</location>
    </subcellularLocation>
</comment>
<feature type="compositionally biased region" description="Basic and acidic residues" evidence="3">
    <location>
        <begin position="326"/>
        <end position="344"/>
    </location>
</feature>
<keyword evidence="2" id="KW-0963">Cytoplasm</keyword>
<dbReference type="Pfam" id="PF04774">
    <property type="entry name" value="HABP4_PAI-RBP1"/>
    <property type="match status" value="1"/>
</dbReference>
<dbReference type="GO" id="GO:0005737">
    <property type="term" value="C:cytoplasm"/>
    <property type="evidence" value="ECO:0007669"/>
    <property type="project" value="UniProtKB-SubCell"/>
</dbReference>
<dbReference type="PANTHER" id="PTHR12299:SF17">
    <property type="entry name" value="AT19571P-RELATED"/>
    <property type="match status" value="1"/>
</dbReference>
<feature type="region of interest" description="Disordered" evidence="3">
    <location>
        <begin position="326"/>
        <end position="408"/>
    </location>
</feature>
<feature type="compositionally biased region" description="Gly residues" evidence="3">
    <location>
        <begin position="169"/>
        <end position="178"/>
    </location>
</feature>
<feature type="compositionally biased region" description="Basic and acidic residues" evidence="3">
    <location>
        <begin position="145"/>
        <end position="156"/>
    </location>
</feature>
<sequence>MATGNPFDLLIDSENDDLPQLIAAQQKKVASNKPAGATAAPAAAKLPSKPLPPAQAGEFLSGWFFFVTIVRMNHSILCVGFGCLVRESRNNTANVREGAGRGGTGRGRGGRGAGIGQGKDFGNANTNRYVSGGGYRGGPASEEGDSGKALERERGNYDQPRGSFRGGRRGGGLDGNAEGGLDSDRPQRRVYERRSGTGRGYEMKREGAGRGNWGTVTDDVNAQVIEESVNFDEKPVAPEKQANHEDGQRGDASKDKEDAANETEDKEPEDNEMTLEEYEKVREEKRKALLSLKVEERKVELDKDLQSMQQLSIKKGNDDVFIKLGSDKDLSKRRENAEKEERAKKAMSINEFLKPADGDRYYSPSGRGRGRGRGDRGSFRGGYAGAGPASPNAPSIADQGQFPTLGAK</sequence>
<keyword evidence="6" id="KW-1185">Reference proteome</keyword>
<dbReference type="InterPro" id="IPR019084">
    <property type="entry name" value="STM1-like_N"/>
</dbReference>
<dbReference type="InterPro" id="IPR039764">
    <property type="entry name" value="HABP4/SERBP1-like"/>
</dbReference>
<dbReference type="Proteomes" id="UP000775213">
    <property type="component" value="Unassembled WGS sequence"/>
</dbReference>
<evidence type="ECO:0000256" key="3">
    <source>
        <dbReference type="SAM" id="MobiDB-lite"/>
    </source>
</evidence>
<dbReference type="EMBL" id="JAGFBR010000018">
    <property type="protein sequence ID" value="KAH0450964.1"/>
    <property type="molecule type" value="Genomic_DNA"/>
</dbReference>
<dbReference type="GO" id="GO:0005634">
    <property type="term" value="C:nucleus"/>
    <property type="evidence" value="ECO:0007669"/>
    <property type="project" value="TreeGrafter"/>
</dbReference>
<feature type="compositionally biased region" description="Acidic residues" evidence="3">
    <location>
        <begin position="260"/>
        <end position="276"/>
    </location>
</feature>
<dbReference type="SMART" id="SM01233">
    <property type="entry name" value="HABP4_PAI-RBP1"/>
    <property type="match status" value="1"/>
</dbReference>
<dbReference type="AlphaFoldDB" id="A0AAV7G5R0"/>
<reference evidence="5 6" key="1">
    <citation type="journal article" date="2021" name="Hortic Res">
        <title>Chromosome-scale assembly of the Dendrobium chrysotoxum genome enhances the understanding of orchid evolution.</title>
        <authorList>
            <person name="Zhang Y."/>
            <person name="Zhang G.Q."/>
            <person name="Zhang D."/>
            <person name="Liu X.D."/>
            <person name="Xu X.Y."/>
            <person name="Sun W.H."/>
            <person name="Yu X."/>
            <person name="Zhu X."/>
            <person name="Wang Z.W."/>
            <person name="Zhao X."/>
            <person name="Zhong W.Y."/>
            <person name="Chen H."/>
            <person name="Yin W.L."/>
            <person name="Huang T."/>
            <person name="Niu S.C."/>
            <person name="Liu Z.J."/>
        </authorList>
    </citation>
    <scope>NUCLEOTIDE SEQUENCE [LARGE SCALE GENOMIC DNA]</scope>
    <source>
        <strain evidence="5">Lindl</strain>
    </source>
</reference>
<feature type="compositionally biased region" description="Basic and acidic residues" evidence="3">
    <location>
        <begin position="182"/>
        <end position="208"/>
    </location>
</feature>
<feature type="compositionally biased region" description="Gly residues" evidence="3">
    <location>
        <begin position="100"/>
        <end position="119"/>
    </location>
</feature>
<comment type="caution">
    <text evidence="5">The sequence shown here is derived from an EMBL/GenBank/DDBJ whole genome shotgun (WGS) entry which is preliminary data.</text>
</comment>